<dbReference type="InterPro" id="IPR018631">
    <property type="entry name" value="AAA-ATPase-like_dom"/>
</dbReference>
<dbReference type="InterPro" id="IPR012547">
    <property type="entry name" value="PDDEXK_9"/>
</dbReference>
<dbReference type="EMBL" id="DWVZ01000047">
    <property type="protein sequence ID" value="HJC62725.1"/>
    <property type="molecule type" value="Genomic_DNA"/>
</dbReference>
<feature type="domain" description="AAA-ATPase-like" evidence="1">
    <location>
        <begin position="12"/>
        <end position="208"/>
    </location>
</feature>
<dbReference type="Pfam" id="PF08011">
    <property type="entry name" value="PDDEXK_9"/>
    <property type="match status" value="1"/>
</dbReference>
<gene>
    <name evidence="2" type="ORF">H9753_03770</name>
</gene>
<accession>A0A9D2T9W9</accession>
<reference evidence="2" key="2">
    <citation type="submission" date="2021-04" db="EMBL/GenBank/DDBJ databases">
        <authorList>
            <person name="Gilroy R."/>
        </authorList>
    </citation>
    <scope>NUCLEOTIDE SEQUENCE</scope>
    <source>
        <strain evidence="2">ChiBcec2-3848</strain>
    </source>
</reference>
<keyword evidence="2" id="KW-0547">Nucleotide-binding</keyword>
<name>A0A9D2T9W9_9FIRM</name>
<keyword evidence="2" id="KW-0067">ATP-binding</keyword>
<dbReference type="AlphaFoldDB" id="A0A9D2T9W9"/>
<dbReference type="PANTHER" id="PTHR34825">
    <property type="entry name" value="CONSERVED PROTEIN, WITH A WEAK D-GALACTARATE DEHYDRATASE/ALTRONATE HYDROLASE DOMAIN"/>
    <property type="match status" value="1"/>
</dbReference>
<organism evidence="2 3">
    <name type="scientific">Candidatus Blautia merdavium</name>
    <dbReference type="NCBI Taxonomy" id="2838494"/>
    <lineage>
        <taxon>Bacteria</taxon>
        <taxon>Bacillati</taxon>
        <taxon>Bacillota</taxon>
        <taxon>Clostridia</taxon>
        <taxon>Lachnospirales</taxon>
        <taxon>Lachnospiraceae</taxon>
        <taxon>Blautia</taxon>
    </lineage>
</organism>
<dbReference type="Proteomes" id="UP000823886">
    <property type="component" value="Unassembled WGS sequence"/>
</dbReference>
<dbReference type="Pfam" id="PF09820">
    <property type="entry name" value="AAA-ATPase_like"/>
    <property type="match status" value="1"/>
</dbReference>
<evidence type="ECO:0000313" key="3">
    <source>
        <dbReference type="Proteomes" id="UP000823886"/>
    </source>
</evidence>
<protein>
    <submittedName>
        <fullName evidence="2">ATP-binding protein</fullName>
    </submittedName>
</protein>
<evidence type="ECO:0000313" key="2">
    <source>
        <dbReference type="EMBL" id="HJC62725.1"/>
    </source>
</evidence>
<comment type="caution">
    <text evidence="2">The sequence shown here is derived from an EMBL/GenBank/DDBJ whole genome shotgun (WGS) entry which is preliminary data.</text>
</comment>
<proteinExistence type="predicted"/>
<sequence>MGIYVNPPADGFEEILKGGLYVDKTGLIEYMNGVMGTARKLTCFSRPRRFGKSFAAKMLAAYYSRGAEAKALFENLEIAKAPDFEENLNQYDVLFLDITSFLTMSGSVQEVVKELQSEVIAELKRLFPDLIEEKNRYLMKALMQIHAGTGRKFFVIIDEWDALFREAQKDEAVQKEYIQFLRSLFKSSLTAQVIAGAYMTGILPIKKYGTQSALTDFKEYTMLEPGPLAEFAGFTEAEVRYLCASHNLDFAQVSRWYDGYQFESIGHVYSPNSIIEAVYNQSISNYWTQTETYESLRIYIDLNYDGLKDAVINLIGGQRCRIDAGSFQNDMTSFKSRDDVFTLLVHLGYLAYDKKKKEVLIPNEEVRGEFVRAVKNGKRRELVKAVELSDQLLKATIDGEEEMVAHLLEEAHLANTSPKFYNNEQALRSVVLMAYLSCMDHYRRFEEIAGGKGYLDMLFLPDRDSSRPALLIELKWDKSAEEALSQIKNNQYQTAAKQYGYQGEILLVGINYNTKTKQHTCKIEHAFV</sequence>
<dbReference type="InterPro" id="IPR027417">
    <property type="entry name" value="P-loop_NTPase"/>
</dbReference>
<reference evidence="2" key="1">
    <citation type="journal article" date="2021" name="PeerJ">
        <title>Extensive microbial diversity within the chicken gut microbiome revealed by metagenomics and culture.</title>
        <authorList>
            <person name="Gilroy R."/>
            <person name="Ravi A."/>
            <person name="Getino M."/>
            <person name="Pursley I."/>
            <person name="Horton D.L."/>
            <person name="Alikhan N.F."/>
            <person name="Baker D."/>
            <person name="Gharbi K."/>
            <person name="Hall N."/>
            <person name="Watson M."/>
            <person name="Adriaenssens E.M."/>
            <person name="Foster-Nyarko E."/>
            <person name="Jarju S."/>
            <person name="Secka A."/>
            <person name="Antonio M."/>
            <person name="Oren A."/>
            <person name="Chaudhuri R.R."/>
            <person name="La Ragione R."/>
            <person name="Hildebrand F."/>
            <person name="Pallen M.J."/>
        </authorList>
    </citation>
    <scope>NUCLEOTIDE SEQUENCE</scope>
    <source>
        <strain evidence="2">ChiBcec2-3848</strain>
    </source>
</reference>
<dbReference type="SUPFAM" id="SSF52540">
    <property type="entry name" value="P-loop containing nucleoside triphosphate hydrolases"/>
    <property type="match status" value="1"/>
</dbReference>
<dbReference type="GO" id="GO:0005524">
    <property type="term" value="F:ATP binding"/>
    <property type="evidence" value="ECO:0007669"/>
    <property type="project" value="UniProtKB-KW"/>
</dbReference>
<dbReference type="PANTHER" id="PTHR34825:SF1">
    <property type="entry name" value="AAA-ATPASE-LIKE DOMAIN-CONTAINING PROTEIN"/>
    <property type="match status" value="1"/>
</dbReference>
<evidence type="ECO:0000259" key="1">
    <source>
        <dbReference type="Pfam" id="PF09820"/>
    </source>
</evidence>